<dbReference type="CDD" id="cd05907">
    <property type="entry name" value="VL_LC_FACS_like"/>
    <property type="match status" value="1"/>
</dbReference>
<dbReference type="EMBL" id="JSVU01000002">
    <property type="protein sequence ID" value="KJJ39264.1"/>
    <property type="molecule type" value="Genomic_DNA"/>
</dbReference>
<dbReference type="InterPro" id="IPR020459">
    <property type="entry name" value="AMP-binding"/>
</dbReference>
<dbReference type="InterPro" id="IPR042099">
    <property type="entry name" value="ANL_N_sf"/>
</dbReference>
<dbReference type="RefSeq" id="WP_045079437.1">
    <property type="nucleotide sequence ID" value="NZ_JSVU01000002.1"/>
</dbReference>
<keyword evidence="2" id="KW-0067">ATP-binding</keyword>
<proteinExistence type="predicted"/>
<organism evidence="4 5">
    <name type="scientific">Aequorivita vladivostokensis</name>
    <dbReference type="NCBI Taxonomy" id="171194"/>
    <lineage>
        <taxon>Bacteria</taxon>
        <taxon>Pseudomonadati</taxon>
        <taxon>Bacteroidota</taxon>
        <taxon>Flavobacteriia</taxon>
        <taxon>Flavobacteriales</taxon>
        <taxon>Flavobacteriaceae</taxon>
        <taxon>Aequorivita</taxon>
    </lineage>
</organism>
<dbReference type="SUPFAM" id="SSF56801">
    <property type="entry name" value="Acetyl-CoA synthetase-like"/>
    <property type="match status" value="1"/>
</dbReference>
<keyword evidence="5" id="KW-1185">Reference proteome</keyword>
<evidence type="ECO:0000256" key="1">
    <source>
        <dbReference type="ARBA" id="ARBA00022741"/>
    </source>
</evidence>
<sequence>MKDPKRLFDFPYYQLEQYPQKKALVTKYNGKWVAISTQEYIDRANALSRGLLRIGVKTNDKIAVISMTNRTEWNICDIGIMQTGAQGVPIYPTISEDEYEYVLNHSEAIYCLASCKEVYEKVQQIRNNVPSLKEVYTFDEIEGAKNWQEILDEGKDQSNQDEVEKRMESISEDDLATLIYTSGTTGKPKGVMLSHKNIASNSKYSVERLPLDFGKSKSLSFLPVCHIYERMILYMYQYCGVSIHFAESLETISDNLKEVKPEVMTAVPRLLEKVYDKIYAKGAELTGIKKKLFFWAIELGLKYEPYGQNGWWYETQLKLANKLIFSKWREALGGNLKAIASGSAALQPRLARVFNAAQIPVMEGYGLTETSPVVSVNDMRNHGFKIGTVGKPLRDTEVKIAEDGEILVKGPQVMCGYYKNQEQTEEVLKNGYFHTGDIGEVDSEGFLKITDRKKEMFKTSGGKYVAPQLIENAMKQSRFIDQIMVVGEGEKMPAALIQPDFEFIKEWGSKKGRSIPSNPEEMVKNQAVIDRIQKEVDFYNERFGKWEKVKKFELTPDVWSIEGGQLTPTMKMKRKVIKEQYKDLYNKIYEHNNK</sequence>
<dbReference type="PANTHER" id="PTHR43272:SF33">
    <property type="entry name" value="AMP-BINDING DOMAIN-CONTAINING PROTEIN-RELATED"/>
    <property type="match status" value="1"/>
</dbReference>
<dbReference type="Pfam" id="PF00501">
    <property type="entry name" value="AMP-binding"/>
    <property type="match status" value="1"/>
</dbReference>
<dbReference type="Pfam" id="PF23562">
    <property type="entry name" value="AMP-binding_C_3"/>
    <property type="match status" value="1"/>
</dbReference>
<feature type="domain" description="AMP-dependent synthetase/ligase" evidence="3">
    <location>
        <begin position="14"/>
        <end position="418"/>
    </location>
</feature>
<dbReference type="Gene3D" id="3.40.50.12780">
    <property type="entry name" value="N-terminal domain of ligase-like"/>
    <property type="match status" value="2"/>
</dbReference>
<evidence type="ECO:0000256" key="2">
    <source>
        <dbReference type="ARBA" id="ARBA00022840"/>
    </source>
</evidence>
<dbReference type="InterPro" id="IPR000873">
    <property type="entry name" value="AMP-dep_synth/lig_dom"/>
</dbReference>
<protein>
    <submittedName>
        <fullName evidence="4">AMP-dependent synthetase</fullName>
    </submittedName>
</protein>
<dbReference type="PANTHER" id="PTHR43272">
    <property type="entry name" value="LONG-CHAIN-FATTY-ACID--COA LIGASE"/>
    <property type="match status" value="1"/>
</dbReference>
<dbReference type="PROSITE" id="PS00455">
    <property type="entry name" value="AMP_BINDING"/>
    <property type="match status" value="1"/>
</dbReference>
<dbReference type="InterPro" id="IPR020845">
    <property type="entry name" value="AMP-binding_CS"/>
</dbReference>
<evidence type="ECO:0000259" key="3">
    <source>
        <dbReference type="Pfam" id="PF00501"/>
    </source>
</evidence>
<evidence type="ECO:0000313" key="5">
    <source>
        <dbReference type="Proteomes" id="UP000033497"/>
    </source>
</evidence>
<gene>
    <name evidence="4" type="ORF">MB09_03170</name>
</gene>
<accession>A0ABR5DKH1</accession>
<dbReference type="PRINTS" id="PR00154">
    <property type="entry name" value="AMPBINDING"/>
</dbReference>
<dbReference type="Proteomes" id="UP000033497">
    <property type="component" value="Unassembled WGS sequence"/>
</dbReference>
<comment type="caution">
    <text evidence="4">The sequence shown here is derived from an EMBL/GenBank/DDBJ whole genome shotgun (WGS) entry which is preliminary data.</text>
</comment>
<keyword evidence="1" id="KW-0547">Nucleotide-binding</keyword>
<reference evidence="4 5" key="1">
    <citation type="submission" date="2014-10" db="EMBL/GenBank/DDBJ databases">
        <title>Genome sequencing of Vitellibacter vladivostokensis KMM 3516.</title>
        <authorList>
            <person name="Thevarajoo S."/>
            <person name="Selvaratnam C."/>
            <person name="Goh K.M."/>
            <person name="Chong C.S."/>
        </authorList>
    </citation>
    <scope>NUCLEOTIDE SEQUENCE [LARGE SCALE GENOMIC DNA]</scope>
    <source>
        <strain evidence="4 5">KMM 3516</strain>
    </source>
</reference>
<evidence type="ECO:0000313" key="4">
    <source>
        <dbReference type="EMBL" id="KJJ39264.1"/>
    </source>
</evidence>
<name>A0ABR5DKH1_9FLAO</name>